<feature type="non-terminal residue" evidence="1">
    <location>
        <position position="213"/>
    </location>
</feature>
<dbReference type="Proteomes" id="UP001150603">
    <property type="component" value="Unassembled WGS sequence"/>
</dbReference>
<sequence>MEEEPSASVPVSALLSPQDSPHRLAMSVPAHARYREDELTGMEGLMELASPEHKPLRPIVDHHNNTVHSAGSSASSSASASTFSVPPALNISSHGGDPRSANTLPPMQSHQRFHTYHSATTMAGSPASAATTLTPDSVPSVTPGGVRSFPATLDDSRTARRRSQSTDSPQARQNGAGLPHVLGNANIRDRSFTFTQRQRTSDTPLFPILLFRY</sequence>
<dbReference type="EMBL" id="JANBPW010003365">
    <property type="protein sequence ID" value="KAJ1937874.1"/>
    <property type="molecule type" value="Genomic_DNA"/>
</dbReference>
<protein>
    <submittedName>
        <fullName evidence="1">Uncharacterized protein</fullName>
    </submittedName>
</protein>
<evidence type="ECO:0000313" key="2">
    <source>
        <dbReference type="Proteomes" id="UP001150603"/>
    </source>
</evidence>
<accession>A0ACC1J4X0</accession>
<reference evidence="1" key="1">
    <citation type="submission" date="2022-07" db="EMBL/GenBank/DDBJ databases">
        <title>Phylogenomic reconstructions and comparative analyses of Kickxellomycotina fungi.</title>
        <authorList>
            <person name="Reynolds N.K."/>
            <person name="Stajich J.E."/>
            <person name="Barry K."/>
            <person name="Grigoriev I.V."/>
            <person name="Crous P."/>
            <person name="Smith M.E."/>
        </authorList>
    </citation>
    <scope>NUCLEOTIDE SEQUENCE</scope>
    <source>
        <strain evidence="1">NRRL 5244</strain>
    </source>
</reference>
<keyword evidence="2" id="KW-1185">Reference proteome</keyword>
<gene>
    <name evidence="1" type="ORF">FBU59_004621</name>
</gene>
<organism evidence="1 2">
    <name type="scientific">Linderina macrospora</name>
    <dbReference type="NCBI Taxonomy" id="4868"/>
    <lineage>
        <taxon>Eukaryota</taxon>
        <taxon>Fungi</taxon>
        <taxon>Fungi incertae sedis</taxon>
        <taxon>Zoopagomycota</taxon>
        <taxon>Kickxellomycotina</taxon>
        <taxon>Kickxellomycetes</taxon>
        <taxon>Kickxellales</taxon>
        <taxon>Kickxellaceae</taxon>
        <taxon>Linderina</taxon>
    </lineage>
</organism>
<comment type="caution">
    <text evidence="1">The sequence shown here is derived from an EMBL/GenBank/DDBJ whole genome shotgun (WGS) entry which is preliminary data.</text>
</comment>
<evidence type="ECO:0000313" key="1">
    <source>
        <dbReference type="EMBL" id="KAJ1937874.1"/>
    </source>
</evidence>
<name>A0ACC1J4X0_9FUNG</name>
<proteinExistence type="predicted"/>